<evidence type="ECO:0000256" key="2">
    <source>
        <dbReference type="ARBA" id="ARBA00022552"/>
    </source>
</evidence>
<dbReference type="NCBIfam" id="TIGR00006">
    <property type="entry name" value="16S rRNA (cytosine(1402)-N(4))-methyltransferase RsmH"/>
    <property type="match status" value="1"/>
</dbReference>
<keyword evidence="4 6" id="KW-0808">Transferase</keyword>
<proteinExistence type="inferred from homology"/>
<keyword evidence="8" id="KW-1185">Reference proteome</keyword>
<dbReference type="InterPro" id="IPR002903">
    <property type="entry name" value="RsmH"/>
</dbReference>
<evidence type="ECO:0000313" key="7">
    <source>
        <dbReference type="EMBL" id="AOZ72851.1"/>
    </source>
</evidence>
<comment type="similarity">
    <text evidence="1 6">Belongs to the methyltransferase superfamily. RsmH family.</text>
</comment>
<dbReference type="GO" id="GO:0005737">
    <property type="term" value="C:cytoplasm"/>
    <property type="evidence" value="ECO:0007669"/>
    <property type="project" value="UniProtKB-SubCell"/>
</dbReference>
<feature type="binding site" evidence="6">
    <location>
        <position position="107"/>
    </location>
    <ligand>
        <name>S-adenosyl-L-methionine</name>
        <dbReference type="ChEBI" id="CHEBI:59789"/>
    </ligand>
</feature>
<feature type="binding site" evidence="6">
    <location>
        <position position="60"/>
    </location>
    <ligand>
        <name>S-adenosyl-L-methionine</name>
        <dbReference type="ChEBI" id="CHEBI:59789"/>
    </ligand>
</feature>
<dbReference type="Gene3D" id="3.40.50.150">
    <property type="entry name" value="Vaccinia Virus protein VP39"/>
    <property type="match status" value="1"/>
</dbReference>
<dbReference type="KEGG" id="avu:BK816_05705"/>
<accession>A0A1D9MKH3</accession>
<dbReference type="Gene3D" id="1.10.150.170">
    <property type="entry name" value="Putative methyltransferase TM0872, insert domain"/>
    <property type="match status" value="1"/>
</dbReference>
<feature type="binding site" evidence="6">
    <location>
        <begin position="41"/>
        <end position="43"/>
    </location>
    <ligand>
        <name>S-adenosyl-L-methionine</name>
        <dbReference type="ChEBI" id="CHEBI:59789"/>
    </ligand>
</feature>
<keyword evidence="6" id="KW-0963">Cytoplasm</keyword>
<evidence type="ECO:0000313" key="8">
    <source>
        <dbReference type="Proteomes" id="UP000176288"/>
    </source>
</evidence>
<keyword evidence="2 6" id="KW-0698">rRNA processing</keyword>
<gene>
    <name evidence="6" type="primary">rsmH</name>
    <name evidence="7" type="ORF">BK816_05705</name>
</gene>
<sequence length="329" mass="35926">MREIDPAGAHQPVLRDACLDLLAPALQVAKPVVIDCTLGMGGHTEAMLERFETLTVLGIDRDQEAIALASKRLSRFGDRFQAFHTTYDQVGEVAATVGGMVDGILMDLGVSSLQLDEVDRGFSYARDAALDMRMDQQAQTDAGTFLNTADEAELRRVLHLYGEEKFAGRIAKNIVKARAEKPLTRTSELVAIVRDSLPAAAMRTGGNPAKRTFQAIRIAVNDELGILRLALPRAINSLRLGGRLVVESYQSLEDRLVKRSFAAGATTQAPPDLPVVPESAKPYLQLVTKGARRATEAEIADNPRSAPVRLRACEKIRDVKVDDKQRMQA</sequence>
<dbReference type="InterPro" id="IPR029063">
    <property type="entry name" value="SAM-dependent_MTases_sf"/>
</dbReference>
<evidence type="ECO:0000256" key="6">
    <source>
        <dbReference type="HAMAP-Rule" id="MF_01007"/>
    </source>
</evidence>
<feature type="binding site" evidence="6">
    <location>
        <position position="114"/>
    </location>
    <ligand>
        <name>S-adenosyl-L-methionine</name>
        <dbReference type="ChEBI" id="CHEBI:59789"/>
    </ligand>
</feature>
<dbReference type="SUPFAM" id="SSF81799">
    <property type="entry name" value="Putative methyltransferase TM0872, insert domain"/>
    <property type="match status" value="1"/>
</dbReference>
<evidence type="ECO:0000256" key="5">
    <source>
        <dbReference type="ARBA" id="ARBA00022691"/>
    </source>
</evidence>
<dbReference type="PANTHER" id="PTHR11265:SF0">
    <property type="entry name" value="12S RRNA N4-METHYLCYTIDINE METHYLTRANSFERASE"/>
    <property type="match status" value="1"/>
</dbReference>
<evidence type="ECO:0000256" key="4">
    <source>
        <dbReference type="ARBA" id="ARBA00022679"/>
    </source>
</evidence>
<dbReference type="PANTHER" id="PTHR11265">
    <property type="entry name" value="S-ADENOSYL-METHYLTRANSFERASE MRAW"/>
    <property type="match status" value="1"/>
</dbReference>
<dbReference type="GO" id="GO:0071424">
    <property type="term" value="F:rRNA (cytosine-N4-)-methyltransferase activity"/>
    <property type="evidence" value="ECO:0007669"/>
    <property type="project" value="UniProtKB-UniRule"/>
</dbReference>
<dbReference type="PIRSF" id="PIRSF004486">
    <property type="entry name" value="MraW"/>
    <property type="match status" value="1"/>
</dbReference>
<dbReference type="STRING" id="1912795.BK816_05705"/>
<reference evidence="7 8" key="1">
    <citation type="submission" date="2016-10" db="EMBL/GenBank/DDBJ databases">
        <title>Actinomyces aegypiusis sp. nov., isolated from the Aegypius monachus in Qinghai Tibet Plateau China.</title>
        <authorList>
            <person name="Wang Y."/>
        </authorList>
    </citation>
    <scope>NUCLEOTIDE SEQUENCE [LARGE SCALE GENOMIC DNA]</scope>
    <source>
        <strain evidence="7 8">VUL4_3</strain>
    </source>
</reference>
<dbReference type="HAMAP" id="MF_01007">
    <property type="entry name" value="16SrRNA_methyltr_H"/>
    <property type="match status" value="1"/>
</dbReference>
<dbReference type="GO" id="GO:0070475">
    <property type="term" value="P:rRNA base methylation"/>
    <property type="evidence" value="ECO:0007669"/>
    <property type="project" value="UniProtKB-UniRule"/>
</dbReference>
<comment type="subcellular location">
    <subcellularLocation>
        <location evidence="6">Cytoplasm</location>
    </subcellularLocation>
</comment>
<organism evidence="7 8">
    <name type="scientific">Boudabousia tangfeifanii</name>
    <dbReference type="NCBI Taxonomy" id="1912795"/>
    <lineage>
        <taxon>Bacteria</taxon>
        <taxon>Bacillati</taxon>
        <taxon>Actinomycetota</taxon>
        <taxon>Actinomycetes</taxon>
        <taxon>Actinomycetales</taxon>
        <taxon>Actinomycetaceae</taxon>
        <taxon>Boudabousia</taxon>
    </lineage>
</organism>
<keyword evidence="5 6" id="KW-0949">S-adenosyl-L-methionine</keyword>
<dbReference type="RefSeq" id="WP_071164316.1">
    <property type="nucleotide sequence ID" value="NZ_CP017812.1"/>
</dbReference>
<comment type="catalytic activity">
    <reaction evidence="6">
        <text>cytidine(1402) in 16S rRNA + S-adenosyl-L-methionine = N(4)-methylcytidine(1402) in 16S rRNA + S-adenosyl-L-homocysteine + H(+)</text>
        <dbReference type="Rhea" id="RHEA:42928"/>
        <dbReference type="Rhea" id="RHEA-COMP:10286"/>
        <dbReference type="Rhea" id="RHEA-COMP:10287"/>
        <dbReference type="ChEBI" id="CHEBI:15378"/>
        <dbReference type="ChEBI" id="CHEBI:57856"/>
        <dbReference type="ChEBI" id="CHEBI:59789"/>
        <dbReference type="ChEBI" id="CHEBI:74506"/>
        <dbReference type="ChEBI" id="CHEBI:82748"/>
        <dbReference type="EC" id="2.1.1.199"/>
    </reaction>
</comment>
<dbReference type="Proteomes" id="UP000176288">
    <property type="component" value="Chromosome"/>
</dbReference>
<dbReference type="OrthoDB" id="9806637at2"/>
<dbReference type="Pfam" id="PF01795">
    <property type="entry name" value="Methyltransf_5"/>
    <property type="match status" value="1"/>
</dbReference>
<name>A0A1D9MKH3_9ACTO</name>
<protein>
    <recommendedName>
        <fullName evidence="6">Ribosomal RNA small subunit methyltransferase H</fullName>
        <ecNumber evidence="6">2.1.1.199</ecNumber>
    </recommendedName>
    <alternativeName>
        <fullName evidence="6">16S rRNA m(4)C1402 methyltransferase</fullName>
    </alternativeName>
    <alternativeName>
        <fullName evidence="6">rRNA (cytosine-N(4)-)-methyltransferase RsmH</fullName>
    </alternativeName>
</protein>
<comment type="function">
    <text evidence="6">Specifically methylates the N4 position of cytidine in position 1402 (C1402) of 16S rRNA.</text>
</comment>
<evidence type="ECO:0000256" key="1">
    <source>
        <dbReference type="ARBA" id="ARBA00010396"/>
    </source>
</evidence>
<dbReference type="SUPFAM" id="SSF53335">
    <property type="entry name" value="S-adenosyl-L-methionine-dependent methyltransferases"/>
    <property type="match status" value="1"/>
</dbReference>
<dbReference type="InterPro" id="IPR023397">
    <property type="entry name" value="SAM-dep_MeTrfase_MraW_recog"/>
</dbReference>
<dbReference type="EC" id="2.1.1.199" evidence="6"/>
<dbReference type="EMBL" id="CP017812">
    <property type="protein sequence ID" value="AOZ72851.1"/>
    <property type="molecule type" value="Genomic_DNA"/>
</dbReference>
<dbReference type="AlphaFoldDB" id="A0A1D9MKH3"/>
<evidence type="ECO:0000256" key="3">
    <source>
        <dbReference type="ARBA" id="ARBA00022603"/>
    </source>
</evidence>
<keyword evidence="3 6" id="KW-0489">Methyltransferase</keyword>
<feature type="binding site" evidence="6">
    <location>
        <position position="87"/>
    </location>
    <ligand>
        <name>S-adenosyl-L-methionine</name>
        <dbReference type="ChEBI" id="CHEBI:59789"/>
    </ligand>
</feature>